<evidence type="ECO:0000256" key="1">
    <source>
        <dbReference type="SAM" id="MobiDB-lite"/>
    </source>
</evidence>
<accession>A0A8H9YVN2</accession>
<evidence type="ECO:0000313" key="2">
    <source>
        <dbReference type="EMBL" id="MBC3295433.1"/>
    </source>
</evidence>
<proteinExistence type="predicted"/>
<reference evidence="2" key="1">
    <citation type="journal article" date="2020" name="Microorganisms">
        <title>Reliable Identification of Environmental Pseudomonas Isolates Using the rpoD Gene.</title>
        <authorList>
            <consortium name="The Broad Institute Genome Sequencing Platform"/>
            <person name="Girard L."/>
            <person name="Lood C."/>
            <person name="Rokni-Zadeh H."/>
            <person name="van Noort V."/>
            <person name="Lavigne R."/>
            <person name="De Mot R."/>
        </authorList>
    </citation>
    <scope>NUCLEOTIDE SEQUENCE [LARGE SCALE GENOMIC DNA]</scope>
    <source>
        <strain evidence="2">SWRI145</strain>
    </source>
</reference>
<comment type="caution">
    <text evidence="2">The sequence shown here is derived from an EMBL/GenBank/DDBJ whole genome shotgun (WGS) entry which is preliminary data.</text>
</comment>
<protein>
    <submittedName>
        <fullName evidence="2">Uncharacterized protein</fullName>
    </submittedName>
</protein>
<name>A0A8H9YVN2_9PSED</name>
<feature type="compositionally biased region" description="Low complexity" evidence="1">
    <location>
        <begin position="92"/>
        <end position="101"/>
    </location>
</feature>
<dbReference type="EMBL" id="JABWQF010000020">
    <property type="protein sequence ID" value="MBC3295433.1"/>
    <property type="molecule type" value="Genomic_DNA"/>
</dbReference>
<feature type="region of interest" description="Disordered" evidence="1">
    <location>
        <begin position="82"/>
        <end position="118"/>
    </location>
</feature>
<gene>
    <name evidence="2" type="ORF">HU722_28300</name>
</gene>
<feature type="compositionally biased region" description="Polar residues" evidence="1">
    <location>
        <begin position="82"/>
        <end position="91"/>
    </location>
</feature>
<sequence length="208" mass="22430">MDNKQGLVDNSGDCLRNLIHPIMPRFPFQIMLGVQFCNVIQNGFYEGNIVTLFDKLNNCAGKPFLALVAISTILVVTGCQSKPKSKVTPTGQSAQAVSSSVPAQGGSTNTNIKPAGTPVEMASDSSVTNCQRELTALSKINGRLYVQKKAAFDDLLASASVYASVRGDIASQTKDTMDALFKYRTQKLCSDIQQTVQQALISRGENFK</sequence>
<organism evidence="2">
    <name type="scientific">Pseudomonas tritici</name>
    <dbReference type="NCBI Taxonomy" id="2745518"/>
    <lineage>
        <taxon>Bacteria</taxon>
        <taxon>Pseudomonadati</taxon>
        <taxon>Pseudomonadota</taxon>
        <taxon>Gammaproteobacteria</taxon>
        <taxon>Pseudomonadales</taxon>
        <taxon>Pseudomonadaceae</taxon>
        <taxon>Pseudomonas</taxon>
    </lineage>
</organism>
<dbReference type="AlphaFoldDB" id="A0A8H9YVN2"/>